<organism evidence="2">
    <name type="scientific">candidate division WOR-3 bacterium</name>
    <dbReference type="NCBI Taxonomy" id="2052148"/>
    <lineage>
        <taxon>Bacteria</taxon>
        <taxon>Bacteria division WOR-3</taxon>
    </lineage>
</organism>
<keyword evidence="1" id="KW-0812">Transmembrane</keyword>
<evidence type="ECO:0008006" key="3">
    <source>
        <dbReference type="Google" id="ProtNLM"/>
    </source>
</evidence>
<dbReference type="AlphaFoldDB" id="A0A7C4YG62"/>
<proteinExistence type="predicted"/>
<sequence length="205" mass="24406">MSVKKIMKIIIILFFFSFILFIPGFFIPIKKVYVFGGFFESKKIMNKKIYAINSSELKKEIMKDESIKETKIIKFPYGILFIIIKKREPVAYYIENGILKCVEKNGFIFKTDEKNKRMKFLKGNKERIVEGIELMKILKNVDTIYLGRDGPITKLGNFEILWGYNGYREKLKIIEKIMKKFDESGIIDMRFKNNIFFIKEEKWLN</sequence>
<keyword evidence="1" id="KW-0472">Membrane</keyword>
<keyword evidence="1" id="KW-1133">Transmembrane helix</keyword>
<comment type="caution">
    <text evidence="2">The sequence shown here is derived from an EMBL/GenBank/DDBJ whole genome shotgun (WGS) entry which is preliminary data.</text>
</comment>
<evidence type="ECO:0000256" key="1">
    <source>
        <dbReference type="SAM" id="Phobius"/>
    </source>
</evidence>
<accession>A0A7C4YG62</accession>
<feature type="transmembrane region" description="Helical" evidence="1">
    <location>
        <begin position="6"/>
        <end position="27"/>
    </location>
</feature>
<gene>
    <name evidence="2" type="ORF">ENV67_00600</name>
</gene>
<evidence type="ECO:0000313" key="2">
    <source>
        <dbReference type="EMBL" id="HGW91027.1"/>
    </source>
</evidence>
<dbReference type="EMBL" id="DTHG01000006">
    <property type="protein sequence ID" value="HGW91027.1"/>
    <property type="molecule type" value="Genomic_DNA"/>
</dbReference>
<name>A0A7C4YG62_UNCW3</name>
<reference evidence="2" key="1">
    <citation type="journal article" date="2020" name="mSystems">
        <title>Genome- and Community-Level Interaction Insights into Carbon Utilization and Element Cycling Functions of Hydrothermarchaeota in Hydrothermal Sediment.</title>
        <authorList>
            <person name="Zhou Z."/>
            <person name="Liu Y."/>
            <person name="Xu W."/>
            <person name="Pan J."/>
            <person name="Luo Z.H."/>
            <person name="Li M."/>
        </authorList>
    </citation>
    <scope>NUCLEOTIDE SEQUENCE [LARGE SCALE GENOMIC DNA]</scope>
    <source>
        <strain evidence="2">SpSt-780</strain>
    </source>
</reference>
<protein>
    <recommendedName>
        <fullName evidence="3">FtsQ-type POTRA domain-containing protein</fullName>
    </recommendedName>
</protein>